<protein>
    <submittedName>
        <fullName evidence="1">Uncharacterized protein</fullName>
    </submittedName>
</protein>
<name>A0AA35SD33_GEOBA</name>
<proteinExistence type="predicted"/>
<accession>A0AA35SD33</accession>
<dbReference type="EMBL" id="CASHTH010002266">
    <property type="protein sequence ID" value="CAI8027244.1"/>
    <property type="molecule type" value="Genomic_DNA"/>
</dbReference>
<evidence type="ECO:0000313" key="1">
    <source>
        <dbReference type="EMBL" id="CAI8027244.1"/>
    </source>
</evidence>
<evidence type="ECO:0000313" key="2">
    <source>
        <dbReference type="Proteomes" id="UP001174909"/>
    </source>
</evidence>
<dbReference type="Proteomes" id="UP001174909">
    <property type="component" value="Unassembled WGS sequence"/>
</dbReference>
<gene>
    <name evidence="1" type="ORF">GBAR_LOCUS15591</name>
</gene>
<keyword evidence="2" id="KW-1185">Reference proteome</keyword>
<sequence>MSSSLTPLETHDKSWNLWPECSLPLHNNKVHEAFIQVQGQMVKKEWAHVLGGRGVPA</sequence>
<dbReference type="AlphaFoldDB" id="A0AA35SD33"/>
<comment type="caution">
    <text evidence="1">The sequence shown here is derived from an EMBL/GenBank/DDBJ whole genome shotgun (WGS) entry which is preliminary data.</text>
</comment>
<reference evidence="1" key="1">
    <citation type="submission" date="2023-03" db="EMBL/GenBank/DDBJ databases">
        <authorList>
            <person name="Steffen K."/>
            <person name="Cardenas P."/>
        </authorList>
    </citation>
    <scope>NUCLEOTIDE SEQUENCE</scope>
</reference>
<organism evidence="1 2">
    <name type="scientific">Geodia barretti</name>
    <name type="common">Barrett's horny sponge</name>
    <dbReference type="NCBI Taxonomy" id="519541"/>
    <lineage>
        <taxon>Eukaryota</taxon>
        <taxon>Metazoa</taxon>
        <taxon>Porifera</taxon>
        <taxon>Demospongiae</taxon>
        <taxon>Heteroscleromorpha</taxon>
        <taxon>Tetractinellida</taxon>
        <taxon>Astrophorina</taxon>
        <taxon>Geodiidae</taxon>
        <taxon>Geodia</taxon>
    </lineage>
</organism>
<feature type="non-terminal residue" evidence="1">
    <location>
        <position position="1"/>
    </location>
</feature>